<comment type="similarity">
    <text evidence="2">Belongs to the TPS (TC 1.B.20) family.</text>
</comment>
<dbReference type="Pfam" id="PF08479">
    <property type="entry name" value="POTRA_2"/>
    <property type="match status" value="1"/>
</dbReference>
<feature type="domain" description="POTRA" evidence="9">
    <location>
        <begin position="1"/>
        <end position="54"/>
    </location>
</feature>
<dbReference type="FunFam" id="3.10.20.310:FF:000018">
    <property type="entry name" value="ShlB/FhaC/HecB family hemolysin secretion/activation protein"/>
    <property type="match status" value="1"/>
</dbReference>
<sequence length="470" mass="52907">LAPYQGRCLGVGQLNALLKAVTDHYLDRGYVTTRAYLPQQDLASGTLRIIVVEGRLEGLDSSALASPRELAMSFPGRTGELLDLRELEQLVDQLSRLPSRQAQLELVPGSEVGGSRVRLKGERDKPWQVSATRNNDGDVSTGEQQMGLGLDWDSPLGLADQLNLRANRDAVTDRWRHSDSQSLFYSLPWGWWTFTYGYSQSDYRTRNEASGFPFKLDGDSRSHQFRAERVLHRDGVSKTAMSLGLSHQRTNNYVEDTRLEDQSTRITETQLGFNHGRRIGSGFVNLDLGWQQGIGALGAQGRGHPHAGDPNARYDKYSLTLSYLQPFQLWGERFSFDSLATGQRSEDVLFSPQRISLGGNSSVRGFKDQTLTGDSGGYWRNQLRWRRAVEWAPLRPWLQEYGVAFAYDVGVIRHDRYNDGASGRMSGNAIELDARGRYFAASVGFARSLERPSAIERREHPIYFRVDAFF</sequence>
<dbReference type="InterPro" id="IPR034746">
    <property type="entry name" value="POTRA"/>
</dbReference>
<comment type="subcellular location">
    <subcellularLocation>
        <location evidence="1">Cell outer membrane</location>
    </subcellularLocation>
</comment>
<dbReference type="Gene3D" id="2.40.160.50">
    <property type="entry name" value="membrane protein fhac: a member of the omp85/tpsb transporter family"/>
    <property type="match status" value="1"/>
</dbReference>
<evidence type="ECO:0000256" key="5">
    <source>
        <dbReference type="ARBA" id="ARBA00022692"/>
    </source>
</evidence>
<proteinExistence type="inferred from homology"/>
<evidence type="ECO:0000256" key="7">
    <source>
        <dbReference type="ARBA" id="ARBA00023136"/>
    </source>
</evidence>
<dbReference type="Pfam" id="PF17287">
    <property type="entry name" value="POTRA_3"/>
    <property type="match status" value="1"/>
</dbReference>
<dbReference type="GO" id="GO:0098046">
    <property type="term" value="C:type V protein secretion system complex"/>
    <property type="evidence" value="ECO:0007669"/>
    <property type="project" value="TreeGrafter"/>
</dbReference>
<evidence type="ECO:0000256" key="3">
    <source>
        <dbReference type="ARBA" id="ARBA00022448"/>
    </source>
</evidence>
<keyword evidence="3" id="KW-0813">Transport</keyword>
<dbReference type="GO" id="GO:0008320">
    <property type="term" value="F:protein transmembrane transporter activity"/>
    <property type="evidence" value="ECO:0007669"/>
    <property type="project" value="TreeGrafter"/>
</dbReference>
<feature type="non-terminal residue" evidence="10">
    <location>
        <position position="1"/>
    </location>
</feature>
<dbReference type="PANTHER" id="PTHR34597">
    <property type="entry name" value="SLR1661 PROTEIN"/>
    <property type="match status" value="1"/>
</dbReference>
<dbReference type="GO" id="GO:0046819">
    <property type="term" value="P:protein secretion by the type V secretion system"/>
    <property type="evidence" value="ECO:0007669"/>
    <property type="project" value="TreeGrafter"/>
</dbReference>
<accession>A0A844NV70</accession>
<dbReference type="PANTHER" id="PTHR34597:SF3">
    <property type="entry name" value="OUTER MEMBRANE TRANSPORTER CDIB"/>
    <property type="match status" value="1"/>
</dbReference>
<dbReference type="Pfam" id="PF03865">
    <property type="entry name" value="ShlB"/>
    <property type="match status" value="1"/>
</dbReference>
<dbReference type="InterPro" id="IPR005565">
    <property type="entry name" value="Hemolysn_activator_HlyB_C"/>
</dbReference>
<evidence type="ECO:0000256" key="8">
    <source>
        <dbReference type="ARBA" id="ARBA00023237"/>
    </source>
</evidence>
<dbReference type="Proteomes" id="UP000433532">
    <property type="component" value="Unassembled WGS sequence"/>
</dbReference>
<keyword evidence="5" id="KW-0812">Transmembrane</keyword>
<name>A0A844NV70_PSEAI</name>
<evidence type="ECO:0000256" key="6">
    <source>
        <dbReference type="ARBA" id="ARBA00022927"/>
    </source>
</evidence>
<keyword evidence="6" id="KW-0653">Protein transport</keyword>
<gene>
    <name evidence="10" type="primary">tpsB1</name>
    <name evidence="10" type="ORF">GNQ48_33510</name>
</gene>
<evidence type="ECO:0000259" key="9">
    <source>
        <dbReference type="PROSITE" id="PS51779"/>
    </source>
</evidence>
<evidence type="ECO:0000256" key="1">
    <source>
        <dbReference type="ARBA" id="ARBA00004442"/>
    </source>
</evidence>
<dbReference type="AlphaFoldDB" id="A0A844NV70"/>
<reference evidence="10 11" key="1">
    <citation type="submission" date="2019-11" db="EMBL/GenBank/DDBJ databases">
        <title>Genomes of ocular Pseudomonas aeruginosa isolates.</title>
        <authorList>
            <person name="Khan M."/>
            <person name="Rice S.A."/>
            <person name="Willcox M.D.P."/>
            <person name="Stapleton F."/>
        </authorList>
    </citation>
    <scope>NUCLEOTIDE SEQUENCE [LARGE SCALE GENOMIC DNA]</scope>
    <source>
        <strain evidence="10 11">PA221</strain>
    </source>
</reference>
<keyword evidence="7" id="KW-0472">Membrane</keyword>
<dbReference type="RefSeq" id="WP_058161138.1">
    <property type="nucleotide sequence ID" value="NZ_JACXLF010000085.1"/>
</dbReference>
<organism evidence="10 11">
    <name type="scientific">Pseudomonas aeruginosa</name>
    <dbReference type="NCBI Taxonomy" id="287"/>
    <lineage>
        <taxon>Bacteria</taxon>
        <taxon>Pseudomonadati</taxon>
        <taxon>Pseudomonadota</taxon>
        <taxon>Gammaproteobacteria</taxon>
        <taxon>Pseudomonadales</taxon>
        <taxon>Pseudomonadaceae</taxon>
        <taxon>Pseudomonas</taxon>
    </lineage>
</organism>
<evidence type="ECO:0000256" key="4">
    <source>
        <dbReference type="ARBA" id="ARBA00022452"/>
    </source>
</evidence>
<dbReference type="Gene3D" id="3.10.20.310">
    <property type="entry name" value="membrane protein fhac"/>
    <property type="match status" value="1"/>
</dbReference>
<dbReference type="GO" id="GO:0009279">
    <property type="term" value="C:cell outer membrane"/>
    <property type="evidence" value="ECO:0007669"/>
    <property type="project" value="UniProtKB-SubCell"/>
</dbReference>
<protein>
    <submittedName>
        <fullName evidence="10">Two-partner secretion system transporter TpsB1</fullName>
    </submittedName>
</protein>
<dbReference type="InterPro" id="IPR035251">
    <property type="entry name" value="ShlB_POTRA"/>
</dbReference>
<dbReference type="InterPro" id="IPR013686">
    <property type="entry name" value="Polypept-transport_assoc_ShlB"/>
</dbReference>
<keyword evidence="4" id="KW-1134">Transmembrane beta strand</keyword>
<dbReference type="InterPro" id="IPR051544">
    <property type="entry name" value="TPS_OM_transporter"/>
</dbReference>
<dbReference type="EMBL" id="WOAD01000124">
    <property type="protein sequence ID" value="MUI39859.1"/>
    <property type="molecule type" value="Genomic_DNA"/>
</dbReference>
<comment type="caution">
    <text evidence="10">The sequence shown here is derived from an EMBL/GenBank/DDBJ whole genome shotgun (WGS) entry which is preliminary data.</text>
</comment>
<evidence type="ECO:0000313" key="11">
    <source>
        <dbReference type="Proteomes" id="UP000433532"/>
    </source>
</evidence>
<evidence type="ECO:0000256" key="2">
    <source>
        <dbReference type="ARBA" id="ARBA00009055"/>
    </source>
</evidence>
<evidence type="ECO:0000313" key="10">
    <source>
        <dbReference type="EMBL" id="MUI39859.1"/>
    </source>
</evidence>
<dbReference type="PROSITE" id="PS51779">
    <property type="entry name" value="POTRA"/>
    <property type="match status" value="1"/>
</dbReference>
<keyword evidence="8" id="KW-0998">Cell outer membrane</keyword>